<dbReference type="SUPFAM" id="SSF51726">
    <property type="entry name" value="UROD/MetE-like"/>
    <property type="match status" value="1"/>
</dbReference>
<evidence type="ECO:0008006" key="3">
    <source>
        <dbReference type="Google" id="ProtNLM"/>
    </source>
</evidence>
<dbReference type="InterPro" id="IPR038071">
    <property type="entry name" value="UROD/MetE-like_sf"/>
</dbReference>
<dbReference type="PANTHER" id="PTHR43844:SF2">
    <property type="entry name" value="SYNTHASE, VITAMIN-B12 INDEPENDENT, PUTATIVE (AFU_ORTHOLOGUE AFUA_3G12060)-RELATED"/>
    <property type="match status" value="1"/>
</dbReference>
<sequence>MPIPTELVGSLPRTVYLQQAYADYDSGKITREEFVKVQDKAVENLLTHLKKTGETYLTDGDQRVCSFVMYPVIETLGGKGIADNMAPDGVLFPFDDGHHRQIPRVARGPFNTKSNISASRYNTYAWQNFKLSVAQSKGYPMKQTVISPSMMYLLYPFAEEVPGYPRQQFMNDIVNECEKDIRGCFAAGAKRVSIDFTEERLPGRTALKNDPGNPWTKARLIDTFVDLNNRVLDRFTPAERINIGIHTCPGADCDSNHSFDVPYHALLPSLFKINAGYFLMQLASHTPDIRTSVYQEIGKHIRRDANGVKQVAFIGVTHTLNPTVETPEQVCESLIEASKYIPVDQLGATDDCGFSPFCDDIKPKHGGNLEFAMDVALEKISARIKGAKMASEKLNV</sequence>
<reference evidence="1 2" key="1">
    <citation type="submission" date="2014-04" db="EMBL/GenBank/DDBJ databases">
        <title>Evolutionary Origins and Diversification of the Mycorrhizal Mutualists.</title>
        <authorList>
            <consortium name="DOE Joint Genome Institute"/>
            <consortium name="Mycorrhizal Genomics Consortium"/>
            <person name="Kohler A."/>
            <person name="Kuo A."/>
            <person name="Nagy L.G."/>
            <person name="Floudas D."/>
            <person name="Copeland A."/>
            <person name="Barry K.W."/>
            <person name="Cichocki N."/>
            <person name="Veneault-Fourrey C."/>
            <person name="LaButti K."/>
            <person name="Lindquist E.A."/>
            <person name="Lipzen A."/>
            <person name="Lundell T."/>
            <person name="Morin E."/>
            <person name="Murat C."/>
            <person name="Riley R."/>
            <person name="Ohm R."/>
            <person name="Sun H."/>
            <person name="Tunlid A."/>
            <person name="Henrissat B."/>
            <person name="Grigoriev I.V."/>
            <person name="Hibbett D.S."/>
            <person name="Martin F."/>
        </authorList>
    </citation>
    <scope>NUCLEOTIDE SEQUENCE [LARGE SCALE GENOMIC DNA]</scope>
    <source>
        <strain evidence="1 2">FD-317 M1</strain>
    </source>
</reference>
<accession>A0A0D0BMP0</accession>
<evidence type="ECO:0000313" key="2">
    <source>
        <dbReference type="Proteomes" id="UP000053593"/>
    </source>
</evidence>
<proteinExistence type="predicted"/>
<evidence type="ECO:0000313" key="1">
    <source>
        <dbReference type="EMBL" id="KIK56181.1"/>
    </source>
</evidence>
<gene>
    <name evidence="1" type="ORF">GYMLUDRAFT_1016898</name>
</gene>
<dbReference type="PANTHER" id="PTHR43844">
    <property type="entry name" value="METHIONINE SYNTHASE"/>
    <property type="match status" value="1"/>
</dbReference>
<dbReference type="Gene3D" id="3.20.20.210">
    <property type="match status" value="1"/>
</dbReference>
<keyword evidence="2" id="KW-1185">Reference proteome</keyword>
<protein>
    <recommendedName>
        <fullName evidence="3">Cobalamin-independent methionine synthase MetE C-terminal/archaeal domain-containing protein</fullName>
    </recommendedName>
</protein>
<dbReference type="HOGENOM" id="CLU_744069_0_0_1"/>
<dbReference type="AlphaFoldDB" id="A0A0D0BMP0"/>
<dbReference type="Proteomes" id="UP000053593">
    <property type="component" value="Unassembled WGS sequence"/>
</dbReference>
<name>A0A0D0BMP0_9AGAR</name>
<dbReference type="EMBL" id="KN834800">
    <property type="protein sequence ID" value="KIK56181.1"/>
    <property type="molecule type" value="Genomic_DNA"/>
</dbReference>
<organism evidence="1 2">
    <name type="scientific">Collybiopsis luxurians FD-317 M1</name>
    <dbReference type="NCBI Taxonomy" id="944289"/>
    <lineage>
        <taxon>Eukaryota</taxon>
        <taxon>Fungi</taxon>
        <taxon>Dikarya</taxon>
        <taxon>Basidiomycota</taxon>
        <taxon>Agaricomycotina</taxon>
        <taxon>Agaricomycetes</taxon>
        <taxon>Agaricomycetidae</taxon>
        <taxon>Agaricales</taxon>
        <taxon>Marasmiineae</taxon>
        <taxon>Omphalotaceae</taxon>
        <taxon>Collybiopsis</taxon>
        <taxon>Collybiopsis luxurians</taxon>
    </lineage>
</organism>
<dbReference type="OrthoDB" id="1053771at2759"/>